<feature type="transmembrane region" description="Helical" evidence="1">
    <location>
        <begin position="6"/>
        <end position="27"/>
    </location>
</feature>
<name>A0A0E9VMP4_ANGAN</name>
<reference evidence="2" key="1">
    <citation type="submission" date="2014-11" db="EMBL/GenBank/DDBJ databases">
        <authorList>
            <person name="Amaro Gonzalez C."/>
        </authorList>
    </citation>
    <scope>NUCLEOTIDE SEQUENCE</scope>
</reference>
<accession>A0A0E9VMP4</accession>
<dbReference type="AlphaFoldDB" id="A0A0E9VMP4"/>
<reference evidence="2" key="2">
    <citation type="journal article" date="2015" name="Fish Shellfish Immunol.">
        <title>Early steps in the European eel (Anguilla anguilla)-Vibrio vulnificus interaction in the gills: Role of the RtxA13 toxin.</title>
        <authorList>
            <person name="Callol A."/>
            <person name="Pajuelo D."/>
            <person name="Ebbesson L."/>
            <person name="Teles M."/>
            <person name="MacKenzie S."/>
            <person name="Amaro C."/>
        </authorList>
    </citation>
    <scope>NUCLEOTIDE SEQUENCE</scope>
</reference>
<keyword evidence="1" id="KW-0472">Membrane</keyword>
<protein>
    <submittedName>
        <fullName evidence="2">Uncharacterized protein</fullName>
    </submittedName>
</protein>
<evidence type="ECO:0000313" key="2">
    <source>
        <dbReference type="EMBL" id="JAH79394.1"/>
    </source>
</evidence>
<evidence type="ECO:0000256" key="1">
    <source>
        <dbReference type="SAM" id="Phobius"/>
    </source>
</evidence>
<organism evidence="2">
    <name type="scientific">Anguilla anguilla</name>
    <name type="common">European freshwater eel</name>
    <name type="synonym">Muraena anguilla</name>
    <dbReference type="NCBI Taxonomy" id="7936"/>
    <lineage>
        <taxon>Eukaryota</taxon>
        <taxon>Metazoa</taxon>
        <taxon>Chordata</taxon>
        <taxon>Craniata</taxon>
        <taxon>Vertebrata</taxon>
        <taxon>Euteleostomi</taxon>
        <taxon>Actinopterygii</taxon>
        <taxon>Neopterygii</taxon>
        <taxon>Teleostei</taxon>
        <taxon>Anguilliformes</taxon>
        <taxon>Anguillidae</taxon>
        <taxon>Anguilla</taxon>
    </lineage>
</organism>
<keyword evidence="1" id="KW-1133">Transmembrane helix</keyword>
<proteinExistence type="predicted"/>
<keyword evidence="1" id="KW-0812">Transmembrane</keyword>
<sequence>MHFSFHMLVPSLLITGVTGDVIMILTLQ</sequence>
<dbReference type="EMBL" id="GBXM01029183">
    <property type="protein sequence ID" value="JAH79394.1"/>
    <property type="molecule type" value="Transcribed_RNA"/>
</dbReference>